<dbReference type="Gene3D" id="3.10.180.10">
    <property type="entry name" value="2,3-Dihydroxybiphenyl 1,2-Dioxygenase, domain 1"/>
    <property type="match status" value="1"/>
</dbReference>
<feature type="region of interest" description="Disordered" evidence="1">
    <location>
        <begin position="1"/>
        <end position="24"/>
    </location>
</feature>
<accession>A0AAN8ZB24</accession>
<dbReference type="SUPFAM" id="SSF54593">
    <property type="entry name" value="Glyoxalase/Bleomycin resistance protein/Dihydroxybiphenyl dioxygenase"/>
    <property type="match status" value="1"/>
</dbReference>
<sequence length="201" mass="22992">MEHEKETQNGEVIENGKNGEKNKEENQLPLMGLNHVSRLCSNVEKSANFYTKVLWMVLIERPEAFDSDGAWLFNYGVGIHLVHAKHGDTLPDPEHLDPMDNATFLFKYHCEDMEAIEERLEEHKIKYIKRTVEDERGAAIDQLFFNDPDGYMIEICNCENLTLVLAGSLGKIKLPIDHHNPPLKLANDNEDSHVGEHENSE</sequence>
<evidence type="ECO:0000313" key="3">
    <source>
        <dbReference type="EMBL" id="KAK6928800.1"/>
    </source>
</evidence>
<dbReference type="PANTHER" id="PTHR46142:SF8">
    <property type="entry name" value="EXPRESSED PROTEIN"/>
    <property type="match status" value="1"/>
</dbReference>
<name>A0AAN8ZB24_9MAGN</name>
<dbReference type="Pfam" id="PF00903">
    <property type="entry name" value="Glyoxalase"/>
    <property type="match status" value="1"/>
</dbReference>
<reference evidence="3 4" key="1">
    <citation type="submission" date="2023-12" db="EMBL/GenBank/DDBJ databases">
        <title>A high-quality genome assembly for Dillenia turbinata (Dilleniales).</title>
        <authorList>
            <person name="Chanderbali A."/>
        </authorList>
    </citation>
    <scope>NUCLEOTIDE SEQUENCE [LARGE SCALE GENOMIC DNA]</scope>
    <source>
        <strain evidence="3">LSX21</strain>
        <tissue evidence="3">Leaf</tissue>
    </source>
</reference>
<dbReference type="InterPro" id="IPR037523">
    <property type="entry name" value="VOC_core"/>
</dbReference>
<dbReference type="EMBL" id="JBAMMX010000013">
    <property type="protein sequence ID" value="KAK6928800.1"/>
    <property type="molecule type" value="Genomic_DNA"/>
</dbReference>
<dbReference type="Proteomes" id="UP001370490">
    <property type="component" value="Unassembled WGS sequence"/>
</dbReference>
<dbReference type="CDD" id="cd07245">
    <property type="entry name" value="VOC_like"/>
    <property type="match status" value="1"/>
</dbReference>
<dbReference type="AlphaFoldDB" id="A0AAN8ZB24"/>
<evidence type="ECO:0000313" key="4">
    <source>
        <dbReference type="Proteomes" id="UP001370490"/>
    </source>
</evidence>
<comment type="caution">
    <text evidence="3">The sequence shown here is derived from an EMBL/GenBank/DDBJ whole genome shotgun (WGS) entry which is preliminary data.</text>
</comment>
<proteinExistence type="predicted"/>
<feature type="domain" description="VOC" evidence="2">
    <location>
        <begin position="32"/>
        <end position="158"/>
    </location>
</feature>
<dbReference type="PROSITE" id="PS51819">
    <property type="entry name" value="VOC"/>
    <property type="match status" value="1"/>
</dbReference>
<protein>
    <submittedName>
        <fullName evidence="3">Glyoxalase/fosfomycin resistance/dioxygenase domain</fullName>
    </submittedName>
</protein>
<evidence type="ECO:0000256" key="1">
    <source>
        <dbReference type="SAM" id="MobiDB-lite"/>
    </source>
</evidence>
<dbReference type="PANTHER" id="PTHR46142">
    <property type="match status" value="1"/>
</dbReference>
<keyword evidence="4" id="KW-1185">Reference proteome</keyword>
<evidence type="ECO:0000259" key="2">
    <source>
        <dbReference type="PROSITE" id="PS51819"/>
    </source>
</evidence>
<organism evidence="3 4">
    <name type="scientific">Dillenia turbinata</name>
    <dbReference type="NCBI Taxonomy" id="194707"/>
    <lineage>
        <taxon>Eukaryota</taxon>
        <taxon>Viridiplantae</taxon>
        <taxon>Streptophyta</taxon>
        <taxon>Embryophyta</taxon>
        <taxon>Tracheophyta</taxon>
        <taxon>Spermatophyta</taxon>
        <taxon>Magnoliopsida</taxon>
        <taxon>eudicotyledons</taxon>
        <taxon>Gunneridae</taxon>
        <taxon>Pentapetalae</taxon>
        <taxon>Dilleniales</taxon>
        <taxon>Dilleniaceae</taxon>
        <taxon>Dillenia</taxon>
    </lineage>
</organism>
<gene>
    <name evidence="3" type="ORF">RJ641_005005</name>
</gene>
<dbReference type="InterPro" id="IPR029068">
    <property type="entry name" value="Glyas_Bleomycin-R_OHBP_Dase"/>
</dbReference>
<dbReference type="InterPro" id="IPR004360">
    <property type="entry name" value="Glyas_Fos-R_dOase_dom"/>
</dbReference>